<feature type="region of interest" description="Disordered" evidence="1">
    <location>
        <begin position="84"/>
        <end position="122"/>
    </location>
</feature>
<comment type="caution">
    <text evidence="2">The sequence shown here is derived from an EMBL/GenBank/DDBJ whole genome shotgun (WGS) entry which is preliminary data.</text>
</comment>
<dbReference type="AlphaFoldDB" id="A0A010QYU0"/>
<sequence>MTPAPENLHDRRFELYAIMSHDIRREASIPPCVPWMLEAIRTSFCPSGGLGDPDTRPLRVFPPPWGVIVVVRVGVGDLDEAVDAQNSKRQYDNPMADSGNVRKPFPREELAAEGGPIRGGNL</sequence>
<evidence type="ECO:0000313" key="2">
    <source>
        <dbReference type="EMBL" id="EXF81735.1"/>
    </source>
</evidence>
<organism evidence="2 3">
    <name type="scientific">Colletotrichum fioriniae PJ7</name>
    <dbReference type="NCBI Taxonomy" id="1445577"/>
    <lineage>
        <taxon>Eukaryota</taxon>
        <taxon>Fungi</taxon>
        <taxon>Dikarya</taxon>
        <taxon>Ascomycota</taxon>
        <taxon>Pezizomycotina</taxon>
        <taxon>Sordariomycetes</taxon>
        <taxon>Hypocreomycetidae</taxon>
        <taxon>Glomerellales</taxon>
        <taxon>Glomerellaceae</taxon>
        <taxon>Colletotrichum</taxon>
        <taxon>Colletotrichum acutatum species complex</taxon>
    </lineage>
</organism>
<gene>
    <name evidence="2" type="ORF">CFIO01_09556</name>
</gene>
<dbReference type="Proteomes" id="UP000020467">
    <property type="component" value="Unassembled WGS sequence"/>
</dbReference>
<evidence type="ECO:0000313" key="3">
    <source>
        <dbReference type="Proteomes" id="UP000020467"/>
    </source>
</evidence>
<reference evidence="2 3" key="1">
    <citation type="submission" date="2014-02" db="EMBL/GenBank/DDBJ databases">
        <title>The genome sequence of Colletotrichum fioriniae PJ7.</title>
        <authorList>
            <person name="Baroncelli R."/>
            <person name="Thon M.R."/>
        </authorList>
    </citation>
    <scope>NUCLEOTIDE SEQUENCE [LARGE SCALE GENOMIC DNA]</scope>
    <source>
        <strain evidence="2 3">PJ7</strain>
    </source>
</reference>
<keyword evidence="3" id="KW-1185">Reference proteome</keyword>
<dbReference type="HOGENOM" id="CLU_2026526_0_0_1"/>
<protein>
    <submittedName>
        <fullName evidence="2">Uncharacterized protein</fullName>
    </submittedName>
</protein>
<proteinExistence type="predicted"/>
<evidence type="ECO:0000256" key="1">
    <source>
        <dbReference type="SAM" id="MobiDB-lite"/>
    </source>
</evidence>
<dbReference type="EMBL" id="JARH01000354">
    <property type="protein sequence ID" value="EXF81735.1"/>
    <property type="molecule type" value="Genomic_DNA"/>
</dbReference>
<dbReference type="KEGG" id="cfj:CFIO01_09556"/>
<accession>A0A010QYU0</accession>
<name>A0A010QYU0_9PEZI</name>